<dbReference type="PANTHER" id="PTHR43046">
    <property type="entry name" value="GDP-MANNOSE MANNOSYL HYDROLASE"/>
    <property type="match status" value="1"/>
</dbReference>
<sequence length="115" mass="12859">MTVTAPGKLCLPGGGIEEGETEAEALVREMEEELAMQVTPVELCYRSVTPWGTNLAWWHATADENQPPVPNPDEVAEFHWMTRDQVRQADDALPSLPPFLTAWEQGEIDVQNNWA</sequence>
<dbReference type="PANTHER" id="PTHR43046:SF14">
    <property type="entry name" value="MUTT_NUDIX FAMILY PROTEIN"/>
    <property type="match status" value="1"/>
</dbReference>
<comment type="cofactor">
    <cofactor evidence="1">
        <name>Mg(2+)</name>
        <dbReference type="ChEBI" id="CHEBI:18420"/>
    </cofactor>
</comment>
<evidence type="ECO:0000256" key="1">
    <source>
        <dbReference type="ARBA" id="ARBA00001946"/>
    </source>
</evidence>
<dbReference type="PROSITE" id="PS51462">
    <property type="entry name" value="NUDIX"/>
    <property type="match status" value="1"/>
</dbReference>
<dbReference type="EMBL" id="CP036272">
    <property type="protein sequence ID" value="QDT60230.1"/>
    <property type="molecule type" value="Genomic_DNA"/>
</dbReference>
<accession>A0A517SVU0</accession>
<keyword evidence="5" id="KW-1185">Reference proteome</keyword>
<dbReference type="GO" id="GO:0016787">
    <property type="term" value="F:hydrolase activity"/>
    <property type="evidence" value="ECO:0007669"/>
    <property type="project" value="UniProtKB-KW"/>
</dbReference>
<dbReference type="AlphaFoldDB" id="A0A517SVU0"/>
<dbReference type="Proteomes" id="UP000315003">
    <property type="component" value="Chromosome"/>
</dbReference>
<evidence type="ECO:0000313" key="4">
    <source>
        <dbReference type="EMBL" id="QDT60230.1"/>
    </source>
</evidence>
<keyword evidence="2" id="KW-0378">Hydrolase</keyword>
<organism evidence="4 5">
    <name type="scientific">Stieleria bergensis</name>
    <dbReference type="NCBI Taxonomy" id="2528025"/>
    <lineage>
        <taxon>Bacteria</taxon>
        <taxon>Pseudomonadati</taxon>
        <taxon>Planctomycetota</taxon>
        <taxon>Planctomycetia</taxon>
        <taxon>Pirellulales</taxon>
        <taxon>Pirellulaceae</taxon>
        <taxon>Stieleria</taxon>
    </lineage>
</organism>
<name>A0A517SVU0_9BACT</name>
<evidence type="ECO:0000256" key="2">
    <source>
        <dbReference type="ARBA" id="ARBA00022801"/>
    </source>
</evidence>
<dbReference type="SUPFAM" id="SSF55811">
    <property type="entry name" value="Nudix"/>
    <property type="match status" value="1"/>
</dbReference>
<gene>
    <name evidence="4" type="ORF">SV7mr_27500</name>
</gene>
<dbReference type="Gene3D" id="3.90.79.10">
    <property type="entry name" value="Nucleoside Triphosphate Pyrophosphohydrolase"/>
    <property type="match status" value="1"/>
</dbReference>
<evidence type="ECO:0000313" key="5">
    <source>
        <dbReference type="Proteomes" id="UP000315003"/>
    </source>
</evidence>
<protein>
    <recommendedName>
        <fullName evidence="3">Nudix hydrolase domain-containing protein</fullName>
    </recommendedName>
</protein>
<dbReference type="InterPro" id="IPR000086">
    <property type="entry name" value="NUDIX_hydrolase_dom"/>
</dbReference>
<evidence type="ECO:0000259" key="3">
    <source>
        <dbReference type="PROSITE" id="PS51462"/>
    </source>
</evidence>
<feature type="domain" description="Nudix hydrolase" evidence="3">
    <location>
        <begin position="1"/>
        <end position="106"/>
    </location>
</feature>
<dbReference type="InterPro" id="IPR015797">
    <property type="entry name" value="NUDIX_hydrolase-like_dom_sf"/>
</dbReference>
<dbReference type="Pfam" id="PF00293">
    <property type="entry name" value="NUDIX"/>
    <property type="match status" value="1"/>
</dbReference>
<reference evidence="4 5" key="1">
    <citation type="submission" date="2019-02" db="EMBL/GenBank/DDBJ databases">
        <title>Deep-cultivation of Planctomycetes and their phenomic and genomic characterization uncovers novel biology.</title>
        <authorList>
            <person name="Wiegand S."/>
            <person name="Jogler M."/>
            <person name="Boedeker C."/>
            <person name="Pinto D."/>
            <person name="Vollmers J."/>
            <person name="Rivas-Marin E."/>
            <person name="Kohn T."/>
            <person name="Peeters S.H."/>
            <person name="Heuer A."/>
            <person name="Rast P."/>
            <person name="Oberbeckmann S."/>
            <person name="Bunk B."/>
            <person name="Jeske O."/>
            <person name="Meyerdierks A."/>
            <person name="Storesund J.E."/>
            <person name="Kallscheuer N."/>
            <person name="Luecker S."/>
            <person name="Lage O.M."/>
            <person name="Pohl T."/>
            <person name="Merkel B.J."/>
            <person name="Hornburger P."/>
            <person name="Mueller R.-W."/>
            <person name="Bruemmer F."/>
            <person name="Labrenz M."/>
            <person name="Spormann A.M."/>
            <person name="Op den Camp H."/>
            <person name="Overmann J."/>
            <person name="Amann R."/>
            <person name="Jetten M.S.M."/>
            <person name="Mascher T."/>
            <person name="Medema M.H."/>
            <person name="Devos D.P."/>
            <person name="Kaster A.-K."/>
            <person name="Ovreas L."/>
            <person name="Rohde M."/>
            <person name="Galperin M.Y."/>
            <person name="Jogler C."/>
        </authorList>
    </citation>
    <scope>NUCLEOTIDE SEQUENCE [LARGE SCALE GENOMIC DNA]</scope>
    <source>
        <strain evidence="4 5">SV_7m_r</strain>
    </source>
</reference>
<proteinExistence type="predicted"/>